<sequence length="255" mass="26596">MSESLNAPHPAAVHGRAAHVRGLVLAAGAGKRMGGPKALLRRHPDDPTLVEQAVSLLHAGGCTGITVVVGAAGQEVSAIVTALGRDVDVVPCPDWHEGMGASLRAGLTALTRSTHEGEGCVDAVLVTLVDLPDLTPEVVARVLDAPRHVDNTHSPHPDPDDHSVELHQPASPSPRTPTTPTSQELRATLRRAAYDGVPGHPALIGRAHWDAVIASAVGDHGARHYFRGTPHELVECGDLATGRDADTPEELGTSR</sequence>
<name>A0A543I3C4_9MICO</name>
<feature type="compositionally biased region" description="Basic and acidic residues" evidence="1">
    <location>
        <begin position="148"/>
        <end position="165"/>
    </location>
</feature>
<dbReference type="Gene3D" id="3.90.550.10">
    <property type="entry name" value="Spore Coat Polysaccharide Biosynthesis Protein SpsA, Chain A"/>
    <property type="match status" value="1"/>
</dbReference>
<dbReference type="PANTHER" id="PTHR43777">
    <property type="entry name" value="MOLYBDENUM COFACTOR CYTIDYLYLTRANSFERASE"/>
    <property type="match status" value="1"/>
</dbReference>
<dbReference type="OrthoDB" id="4427994at2"/>
<evidence type="ECO:0000313" key="4">
    <source>
        <dbReference type="Proteomes" id="UP000316747"/>
    </source>
</evidence>
<proteinExistence type="predicted"/>
<gene>
    <name evidence="3" type="ORF">FBY41_1433</name>
</gene>
<protein>
    <submittedName>
        <fullName evidence="3">Nicotine blue oxidoreductase</fullName>
    </submittedName>
</protein>
<evidence type="ECO:0000259" key="2">
    <source>
        <dbReference type="Pfam" id="PF12804"/>
    </source>
</evidence>
<organism evidence="3 4">
    <name type="scientific">Humibacillus xanthopallidus</name>
    <dbReference type="NCBI Taxonomy" id="412689"/>
    <lineage>
        <taxon>Bacteria</taxon>
        <taxon>Bacillati</taxon>
        <taxon>Actinomycetota</taxon>
        <taxon>Actinomycetes</taxon>
        <taxon>Micrococcales</taxon>
        <taxon>Intrasporangiaceae</taxon>
        <taxon>Humibacillus</taxon>
    </lineage>
</organism>
<keyword evidence="4" id="KW-1185">Reference proteome</keyword>
<dbReference type="InterPro" id="IPR029044">
    <property type="entry name" value="Nucleotide-diphossugar_trans"/>
</dbReference>
<dbReference type="EMBL" id="VFPM01000001">
    <property type="protein sequence ID" value="TQM65051.1"/>
    <property type="molecule type" value="Genomic_DNA"/>
</dbReference>
<evidence type="ECO:0000256" key="1">
    <source>
        <dbReference type="SAM" id="MobiDB-lite"/>
    </source>
</evidence>
<dbReference type="SUPFAM" id="SSF53448">
    <property type="entry name" value="Nucleotide-diphospho-sugar transferases"/>
    <property type="match status" value="1"/>
</dbReference>
<dbReference type="Proteomes" id="UP000316747">
    <property type="component" value="Unassembled WGS sequence"/>
</dbReference>
<comment type="caution">
    <text evidence="3">The sequence shown here is derived from an EMBL/GenBank/DDBJ whole genome shotgun (WGS) entry which is preliminary data.</text>
</comment>
<evidence type="ECO:0000313" key="3">
    <source>
        <dbReference type="EMBL" id="TQM65051.1"/>
    </source>
</evidence>
<dbReference type="CDD" id="cd04182">
    <property type="entry name" value="GT_2_like_f"/>
    <property type="match status" value="1"/>
</dbReference>
<dbReference type="PANTHER" id="PTHR43777:SF1">
    <property type="entry name" value="MOLYBDENUM COFACTOR CYTIDYLYLTRANSFERASE"/>
    <property type="match status" value="1"/>
</dbReference>
<dbReference type="InterPro" id="IPR025877">
    <property type="entry name" value="MobA-like_NTP_Trfase"/>
</dbReference>
<dbReference type="Pfam" id="PF12804">
    <property type="entry name" value="NTP_transf_3"/>
    <property type="match status" value="1"/>
</dbReference>
<dbReference type="GO" id="GO:0016779">
    <property type="term" value="F:nucleotidyltransferase activity"/>
    <property type="evidence" value="ECO:0007669"/>
    <property type="project" value="UniProtKB-ARBA"/>
</dbReference>
<dbReference type="AlphaFoldDB" id="A0A543I3C4"/>
<dbReference type="RefSeq" id="WP_141842620.1">
    <property type="nucleotide sequence ID" value="NZ_VFPM01000001.1"/>
</dbReference>
<feature type="domain" description="MobA-like NTP transferase" evidence="2">
    <location>
        <begin position="22"/>
        <end position="227"/>
    </location>
</feature>
<reference evidence="3 4" key="1">
    <citation type="submission" date="2019-06" db="EMBL/GenBank/DDBJ databases">
        <title>Genome sequencing of plant associated microbes to promote plant fitness in Sorghum bicolor and Oryza sativa.</title>
        <authorList>
            <person name="Coleman-Derr D."/>
        </authorList>
    </citation>
    <scope>NUCLEOTIDE SEQUENCE [LARGE SCALE GENOMIC DNA]</scope>
    <source>
        <strain evidence="3 4">KV-663</strain>
    </source>
</reference>
<accession>A0A543I3C4</accession>
<feature type="region of interest" description="Disordered" evidence="1">
    <location>
        <begin position="148"/>
        <end position="183"/>
    </location>
</feature>